<protein>
    <recommendedName>
        <fullName evidence="1">Glycerol uptake operon antiterminator regulatory protein</fullName>
    </recommendedName>
</protein>
<dbReference type="RefSeq" id="WP_101802224.1">
    <property type="nucleotide sequence ID" value="NZ_CANNGD010000001.1"/>
</dbReference>
<proteinExistence type="predicted"/>
<reference evidence="3" key="1">
    <citation type="journal article" date="2019" name="Int. J. Syst. Evol. Microbiol.">
        <title>The Global Catalogue of Microorganisms (GCM) 10K type strain sequencing project: providing services to taxonomists for standard genome sequencing and annotation.</title>
        <authorList>
            <consortium name="The Broad Institute Genomics Platform"/>
            <consortium name="The Broad Institute Genome Sequencing Center for Infectious Disease"/>
            <person name="Wu L."/>
            <person name="Ma J."/>
        </authorList>
    </citation>
    <scope>NUCLEOTIDE SEQUENCE [LARGE SCALE GENOMIC DNA]</scope>
    <source>
        <strain evidence="3">CCM 320</strain>
    </source>
</reference>
<dbReference type="PIRSF" id="PIRSF016897">
    <property type="entry name" value="GlpP"/>
    <property type="match status" value="1"/>
</dbReference>
<name>A0ABV7KRU4_PLAOK</name>
<dbReference type="Pfam" id="PF04309">
    <property type="entry name" value="G3P_antiterm"/>
    <property type="match status" value="1"/>
</dbReference>
<dbReference type="SUPFAM" id="SSF110391">
    <property type="entry name" value="GlpP-like"/>
    <property type="match status" value="1"/>
</dbReference>
<dbReference type="InterPro" id="IPR006699">
    <property type="entry name" value="GlpP"/>
</dbReference>
<accession>A0ABV7KRU4</accession>
<sequence>MPELQGVLPVLRNMKDFERLLESHHPYIIFLEVRLAQLQVLVRTAKKAGKKVILHADLIQGLKTDAYGFEFLVREIKPDGIISTRGNVITLAKKNNLLTIQRLFLLDSQALEHNIKLIGQNKPDYIELLPGIIPSVIEEVHQKTGIPIIAGGLIRTPEDVELAYSGGALAVSTSDSDLWDLQR</sequence>
<keyword evidence="3" id="KW-1185">Reference proteome</keyword>
<keyword evidence="1" id="KW-0319">Glycerol metabolism</keyword>
<dbReference type="PANTHER" id="PTHR35787">
    <property type="entry name" value="GLYCEROL UPTAKE OPERON ANTITERMINATOR REGULATORY PROTEIN"/>
    <property type="match status" value="1"/>
</dbReference>
<organism evidence="2 3">
    <name type="scientific">Planomicrobium okeanokoites</name>
    <name type="common">Planococcus okeanokoites</name>
    <name type="synonym">Flavobacterium okeanokoites</name>
    <dbReference type="NCBI Taxonomy" id="244"/>
    <lineage>
        <taxon>Bacteria</taxon>
        <taxon>Bacillati</taxon>
        <taxon>Bacillota</taxon>
        <taxon>Bacilli</taxon>
        <taxon>Bacillales</taxon>
        <taxon>Caryophanaceae</taxon>
        <taxon>Planomicrobium</taxon>
    </lineage>
</organism>
<dbReference type="Proteomes" id="UP001595625">
    <property type="component" value="Unassembled WGS sequence"/>
</dbReference>
<dbReference type="InterPro" id="IPR013785">
    <property type="entry name" value="Aldolase_TIM"/>
</dbReference>
<comment type="function">
    <text evidence="1">Regulates expression of the glpD operon. In the presence of glycerol 3-phosphate (G3P) causes antitermination of transcription of glpD at the inverted repeat of the leader region to enhance its transcription. Binds and stabilizes glpD leader mRNA.</text>
</comment>
<evidence type="ECO:0000256" key="1">
    <source>
        <dbReference type="PIRNR" id="PIRNR016897"/>
    </source>
</evidence>
<keyword evidence="1" id="KW-0694">RNA-binding</keyword>
<evidence type="ECO:0000313" key="2">
    <source>
        <dbReference type="EMBL" id="MFC3212212.1"/>
    </source>
</evidence>
<dbReference type="Gene3D" id="3.20.20.70">
    <property type="entry name" value="Aldolase class I"/>
    <property type="match status" value="1"/>
</dbReference>
<keyword evidence="1" id="KW-0805">Transcription regulation</keyword>
<dbReference type="EMBL" id="JBHRUJ010000017">
    <property type="protein sequence ID" value="MFC3212212.1"/>
    <property type="molecule type" value="Genomic_DNA"/>
</dbReference>
<gene>
    <name evidence="2" type="ORF">ACFOEJ_14085</name>
</gene>
<comment type="caution">
    <text evidence="2">The sequence shown here is derived from an EMBL/GenBank/DDBJ whole genome shotgun (WGS) entry which is preliminary data.</text>
</comment>
<evidence type="ECO:0000313" key="3">
    <source>
        <dbReference type="Proteomes" id="UP001595625"/>
    </source>
</evidence>
<keyword evidence="1" id="KW-0804">Transcription</keyword>
<dbReference type="PANTHER" id="PTHR35787:SF1">
    <property type="entry name" value="GLYCEROL UPTAKE OPERON ANTITERMINATOR REGULATORY PROTEIN"/>
    <property type="match status" value="1"/>
</dbReference>